<dbReference type="InterPro" id="IPR036890">
    <property type="entry name" value="HATPase_C_sf"/>
</dbReference>
<evidence type="ECO:0000256" key="9">
    <source>
        <dbReference type="ARBA" id="ARBA00022989"/>
    </source>
</evidence>
<comment type="caution">
    <text evidence="15">The sequence shown here is derived from an EMBL/GenBank/DDBJ whole genome shotgun (WGS) entry which is preliminary data.</text>
</comment>
<comment type="catalytic activity">
    <reaction evidence="1">
        <text>ATP + protein L-histidine = ADP + protein N-phospho-L-histidine.</text>
        <dbReference type="EC" id="2.7.13.3"/>
    </reaction>
</comment>
<dbReference type="InterPro" id="IPR003594">
    <property type="entry name" value="HATPase_dom"/>
</dbReference>
<reference evidence="15 16" key="1">
    <citation type="submission" date="2013-01" db="EMBL/GenBank/DDBJ databases">
        <title>The Genome Sequence of Clostridium clostridioforme 90A8.</title>
        <authorList>
            <consortium name="The Broad Institute Genome Sequencing Platform"/>
            <person name="Earl A."/>
            <person name="Ward D."/>
            <person name="Feldgarden M."/>
            <person name="Gevers D."/>
            <person name="Courvalin P."/>
            <person name="Lambert T."/>
            <person name="Walker B."/>
            <person name="Young S.K."/>
            <person name="Zeng Q."/>
            <person name="Gargeya S."/>
            <person name="Fitzgerald M."/>
            <person name="Haas B."/>
            <person name="Abouelleil A."/>
            <person name="Alvarado L."/>
            <person name="Arachchi H.M."/>
            <person name="Berlin A.M."/>
            <person name="Chapman S.B."/>
            <person name="Dewar J."/>
            <person name="Goldberg J."/>
            <person name="Griggs A."/>
            <person name="Gujja S."/>
            <person name="Hansen M."/>
            <person name="Howarth C."/>
            <person name="Imamovic A."/>
            <person name="Larimer J."/>
            <person name="McCowan C."/>
            <person name="Murphy C."/>
            <person name="Neiman D."/>
            <person name="Pearson M."/>
            <person name="Priest M."/>
            <person name="Roberts A."/>
            <person name="Saif S."/>
            <person name="Shea T."/>
            <person name="Sisk P."/>
            <person name="Sykes S."/>
            <person name="Wortman J."/>
            <person name="Nusbaum C."/>
            <person name="Birren B."/>
        </authorList>
    </citation>
    <scope>NUCLEOTIDE SEQUENCE [LARGE SCALE GENOMIC DNA]</scope>
    <source>
        <strain evidence="15 16">90A8</strain>
    </source>
</reference>
<dbReference type="Proteomes" id="UP000013085">
    <property type="component" value="Unassembled WGS sequence"/>
</dbReference>
<feature type="transmembrane region" description="Helical" evidence="12">
    <location>
        <begin position="33"/>
        <end position="54"/>
    </location>
</feature>
<comment type="subcellular location">
    <subcellularLocation>
        <location evidence="2">Cell membrane</location>
        <topology evidence="2">Multi-pass membrane protein</topology>
    </subcellularLocation>
</comment>
<dbReference type="CDD" id="cd12913">
    <property type="entry name" value="PDC1_MCP_like"/>
    <property type="match status" value="1"/>
</dbReference>
<keyword evidence="6" id="KW-0808">Transferase</keyword>
<dbReference type="PANTHER" id="PTHR34220:SF7">
    <property type="entry name" value="SENSOR HISTIDINE KINASE YPDA"/>
    <property type="match status" value="1"/>
</dbReference>
<dbReference type="Pfam" id="PF02743">
    <property type="entry name" value="dCache_1"/>
    <property type="match status" value="1"/>
</dbReference>
<keyword evidence="9 12" id="KW-1133">Transmembrane helix</keyword>
<evidence type="ECO:0000313" key="16">
    <source>
        <dbReference type="Proteomes" id="UP000013085"/>
    </source>
</evidence>
<dbReference type="InterPro" id="IPR003660">
    <property type="entry name" value="HAMP_dom"/>
</dbReference>
<dbReference type="GeneID" id="57960587"/>
<keyword evidence="5" id="KW-0597">Phosphoprotein</keyword>
<dbReference type="InterPro" id="IPR033479">
    <property type="entry name" value="dCache_1"/>
</dbReference>
<feature type="domain" description="Histidine kinase" evidence="13">
    <location>
        <begin position="384"/>
        <end position="611"/>
    </location>
</feature>
<dbReference type="Gene3D" id="3.30.450.20">
    <property type="entry name" value="PAS domain"/>
    <property type="match status" value="2"/>
</dbReference>
<dbReference type="SUPFAM" id="SSF158472">
    <property type="entry name" value="HAMP domain-like"/>
    <property type="match status" value="1"/>
</dbReference>
<keyword evidence="11 12" id="KW-0472">Membrane</keyword>
<accession>A0A0E2H9J1</accession>
<dbReference type="EC" id="2.7.13.3" evidence="3"/>
<dbReference type="PROSITE" id="PS50109">
    <property type="entry name" value="HIS_KIN"/>
    <property type="match status" value="1"/>
</dbReference>
<proteinExistence type="predicted"/>
<dbReference type="HOGENOM" id="CLU_020473_6_1_9"/>
<keyword evidence="4" id="KW-1003">Cell membrane</keyword>
<dbReference type="PROSITE" id="PS50885">
    <property type="entry name" value="HAMP"/>
    <property type="match status" value="1"/>
</dbReference>
<organism evidence="15 16">
    <name type="scientific">[Clostridium] clostridioforme 90A8</name>
    <dbReference type="NCBI Taxonomy" id="999408"/>
    <lineage>
        <taxon>Bacteria</taxon>
        <taxon>Bacillati</taxon>
        <taxon>Bacillota</taxon>
        <taxon>Clostridia</taxon>
        <taxon>Lachnospirales</taxon>
        <taxon>Lachnospiraceae</taxon>
        <taxon>Enterocloster</taxon>
    </lineage>
</organism>
<dbReference type="InterPro" id="IPR010559">
    <property type="entry name" value="Sig_transdc_His_kin_internal"/>
</dbReference>
<evidence type="ECO:0000256" key="6">
    <source>
        <dbReference type="ARBA" id="ARBA00022679"/>
    </source>
</evidence>
<evidence type="ECO:0000259" key="14">
    <source>
        <dbReference type="PROSITE" id="PS50885"/>
    </source>
</evidence>
<sequence>MHIRETIKVYMNKWTGFRACRDLGARLMLKEKMILSFAATSTGIVVLTGVLHYYMTASRILKEAEATTVQMVGNACQDINELFLQTFQVCSAMNDNISMQKLIRRQFRSIKEMYSYDLEGSMEMMVLPSYNRDIFGVYVLGDNGGRYKSNSSSFLVSDPRDTDWYRIIHATGQAQWFPPHENSYVVSTPYTSYVSMGIPFIDKATGRTKGVVLADIDSDKLSGIAARAVSGAGDVFLMDERNRIMNLTAGEGPWKDRDGVEKARRMVEENLSEIPEYGVSHVLKDKGQLVVYQTLNQTDWKIVGVIPKASITRSAEYIKVLMIMLLALAVVISMILSEIVAESVTRPLFTLVKSMEQVCAGNLETSVKTERRDEIGVLYDSFNHMTGEMRNLIDTIYREQEKLRREELKALQAQINPHFLYNTLDSIIWSLRMRQVEESIEMLTALTDFFKISLSKGRDIITIEEEVKHIKSYLSIQHRRYQEKFDYDINVDPAILSCRTPKLILQPAVENAIYHGIKPMEEKGYIYIHIFPQGGDVLLQVQDTGMGMDKDACSRLNRELDTISSDQQGTGYGVRNVNDKIKIVYGRRYGVTIESAMGEGTVVTLRIGKKGETSDESDYL</sequence>
<evidence type="ECO:0000256" key="12">
    <source>
        <dbReference type="SAM" id="Phobius"/>
    </source>
</evidence>
<protein>
    <recommendedName>
        <fullName evidence="3">histidine kinase</fullName>
        <ecNumber evidence="3">2.7.13.3</ecNumber>
    </recommendedName>
</protein>
<dbReference type="PRINTS" id="PR00344">
    <property type="entry name" value="BCTRLSENSOR"/>
</dbReference>
<evidence type="ECO:0000256" key="5">
    <source>
        <dbReference type="ARBA" id="ARBA00022553"/>
    </source>
</evidence>
<evidence type="ECO:0000256" key="8">
    <source>
        <dbReference type="ARBA" id="ARBA00022777"/>
    </source>
</evidence>
<keyword evidence="7 12" id="KW-0812">Transmembrane</keyword>
<evidence type="ECO:0000313" key="15">
    <source>
        <dbReference type="EMBL" id="ENZ13144.1"/>
    </source>
</evidence>
<dbReference type="PATRIC" id="fig|999408.3.peg.3331"/>
<keyword evidence="8" id="KW-0418">Kinase</keyword>
<evidence type="ECO:0000256" key="11">
    <source>
        <dbReference type="ARBA" id="ARBA00023136"/>
    </source>
</evidence>
<dbReference type="Gene3D" id="6.10.340.10">
    <property type="match status" value="1"/>
</dbReference>
<dbReference type="Gene3D" id="3.30.565.10">
    <property type="entry name" value="Histidine kinase-like ATPase, C-terminal domain"/>
    <property type="match status" value="1"/>
</dbReference>
<dbReference type="Pfam" id="PF02518">
    <property type="entry name" value="HATPase_c"/>
    <property type="match status" value="1"/>
</dbReference>
<dbReference type="SUPFAM" id="SSF55874">
    <property type="entry name" value="ATPase domain of HSP90 chaperone/DNA topoisomerase II/histidine kinase"/>
    <property type="match status" value="1"/>
</dbReference>
<dbReference type="InterPro" id="IPR005467">
    <property type="entry name" value="His_kinase_dom"/>
</dbReference>
<feature type="domain" description="HAMP" evidence="14">
    <location>
        <begin position="342"/>
        <end position="394"/>
    </location>
</feature>
<gene>
    <name evidence="15" type="ORF">HMPREF1090_03080</name>
</gene>
<dbReference type="EMBL" id="AGYR01000035">
    <property type="protein sequence ID" value="ENZ13144.1"/>
    <property type="molecule type" value="Genomic_DNA"/>
</dbReference>
<evidence type="ECO:0000256" key="4">
    <source>
        <dbReference type="ARBA" id="ARBA00022475"/>
    </source>
</evidence>
<evidence type="ECO:0000256" key="1">
    <source>
        <dbReference type="ARBA" id="ARBA00000085"/>
    </source>
</evidence>
<dbReference type="SMART" id="SM00304">
    <property type="entry name" value="HAMP"/>
    <property type="match status" value="1"/>
</dbReference>
<dbReference type="Pfam" id="PF00672">
    <property type="entry name" value="HAMP"/>
    <property type="match status" value="1"/>
</dbReference>
<evidence type="ECO:0000256" key="7">
    <source>
        <dbReference type="ARBA" id="ARBA00022692"/>
    </source>
</evidence>
<evidence type="ECO:0000256" key="2">
    <source>
        <dbReference type="ARBA" id="ARBA00004651"/>
    </source>
</evidence>
<dbReference type="AlphaFoldDB" id="A0A0E2H9J1"/>
<evidence type="ECO:0000256" key="10">
    <source>
        <dbReference type="ARBA" id="ARBA00023012"/>
    </source>
</evidence>
<dbReference type="Pfam" id="PF06580">
    <property type="entry name" value="His_kinase"/>
    <property type="match status" value="1"/>
</dbReference>
<evidence type="ECO:0000256" key="3">
    <source>
        <dbReference type="ARBA" id="ARBA00012438"/>
    </source>
</evidence>
<dbReference type="GO" id="GO:0005886">
    <property type="term" value="C:plasma membrane"/>
    <property type="evidence" value="ECO:0007669"/>
    <property type="project" value="UniProtKB-SubCell"/>
</dbReference>
<dbReference type="RefSeq" id="WP_002587694.1">
    <property type="nucleotide sequence ID" value="NZ_KB850977.1"/>
</dbReference>
<name>A0A0E2H9J1_9FIRM</name>
<dbReference type="PANTHER" id="PTHR34220">
    <property type="entry name" value="SENSOR HISTIDINE KINASE YPDA"/>
    <property type="match status" value="1"/>
</dbReference>
<dbReference type="InterPro" id="IPR050640">
    <property type="entry name" value="Bact_2-comp_sensor_kinase"/>
</dbReference>
<dbReference type="SMART" id="SM00387">
    <property type="entry name" value="HATPase_c"/>
    <property type="match status" value="1"/>
</dbReference>
<keyword evidence="10" id="KW-0902">Two-component regulatory system</keyword>
<dbReference type="InterPro" id="IPR004358">
    <property type="entry name" value="Sig_transdc_His_kin-like_C"/>
</dbReference>
<evidence type="ECO:0000259" key="13">
    <source>
        <dbReference type="PROSITE" id="PS50109"/>
    </source>
</evidence>
<dbReference type="GO" id="GO:0000155">
    <property type="term" value="F:phosphorelay sensor kinase activity"/>
    <property type="evidence" value="ECO:0007669"/>
    <property type="project" value="InterPro"/>
</dbReference>
<dbReference type="CDD" id="cd06225">
    <property type="entry name" value="HAMP"/>
    <property type="match status" value="1"/>
</dbReference>